<dbReference type="RefSeq" id="WP_019991245.1">
    <property type="nucleotide sequence ID" value="NZ_WELI01000011.1"/>
</dbReference>
<gene>
    <name evidence="5" type="ORF">F5984_21790</name>
</gene>
<comment type="caution">
    <text evidence="5">The sequence shown here is derived from an EMBL/GenBank/DDBJ whole genome shotgun (WGS) entry which is preliminary data.</text>
</comment>
<dbReference type="SUPFAM" id="SSF46785">
    <property type="entry name" value="Winged helix' DNA-binding domain"/>
    <property type="match status" value="1"/>
</dbReference>
<evidence type="ECO:0000313" key="5">
    <source>
        <dbReference type="EMBL" id="KAB7727264.1"/>
    </source>
</evidence>
<dbReference type="PROSITE" id="PS51118">
    <property type="entry name" value="HTH_HXLR"/>
    <property type="match status" value="1"/>
</dbReference>
<dbReference type="InterPro" id="IPR036388">
    <property type="entry name" value="WH-like_DNA-bd_sf"/>
</dbReference>
<keyword evidence="2" id="KW-0238">DNA-binding</keyword>
<dbReference type="PANTHER" id="PTHR33204">
    <property type="entry name" value="TRANSCRIPTIONAL REGULATOR, MARR FAMILY"/>
    <property type="match status" value="1"/>
</dbReference>
<evidence type="ECO:0000256" key="1">
    <source>
        <dbReference type="ARBA" id="ARBA00023015"/>
    </source>
</evidence>
<dbReference type="EMBL" id="WELI01000011">
    <property type="protein sequence ID" value="KAB7727264.1"/>
    <property type="molecule type" value="Genomic_DNA"/>
</dbReference>
<dbReference type="AlphaFoldDB" id="A0A7J5TTM4"/>
<protein>
    <submittedName>
        <fullName evidence="5">Transcriptional regulator</fullName>
    </submittedName>
</protein>
<dbReference type="InterPro" id="IPR036390">
    <property type="entry name" value="WH_DNA-bd_sf"/>
</dbReference>
<accession>A0A7J5TTM4</accession>
<keyword evidence="3" id="KW-0804">Transcription</keyword>
<keyword evidence="6" id="KW-1185">Reference proteome</keyword>
<dbReference type="Pfam" id="PF01638">
    <property type="entry name" value="HxlR"/>
    <property type="match status" value="1"/>
</dbReference>
<dbReference type="Proteomes" id="UP000488299">
    <property type="component" value="Unassembled WGS sequence"/>
</dbReference>
<evidence type="ECO:0000256" key="3">
    <source>
        <dbReference type="ARBA" id="ARBA00023163"/>
    </source>
</evidence>
<evidence type="ECO:0000259" key="4">
    <source>
        <dbReference type="PROSITE" id="PS51118"/>
    </source>
</evidence>
<evidence type="ECO:0000256" key="2">
    <source>
        <dbReference type="ARBA" id="ARBA00023125"/>
    </source>
</evidence>
<dbReference type="InterPro" id="IPR002577">
    <property type="entry name" value="HTH_HxlR"/>
</dbReference>
<organism evidence="5 6">
    <name type="scientific">Rudanella paleaurantiibacter</name>
    <dbReference type="NCBI Taxonomy" id="2614655"/>
    <lineage>
        <taxon>Bacteria</taxon>
        <taxon>Pseudomonadati</taxon>
        <taxon>Bacteroidota</taxon>
        <taxon>Cytophagia</taxon>
        <taxon>Cytophagales</taxon>
        <taxon>Cytophagaceae</taxon>
        <taxon>Rudanella</taxon>
    </lineage>
</organism>
<reference evidence="5 6" key="1">
    <citation type="submission" date="2019-10" db="EMBL/GenBank/DDBJ databases">
        <title>Rudanella paleaurantiibacter sp. nov., isolated from sludge.</title>
        <authorList>
            <person name="Xu S.Q."/>
        </authorList>
    </citation>
    <scope>NUCLEOTIDE SEQUENCE [LARGE SCALE GENOMIC DNA]</scope>
    <source>
        <strain evidence="5 6">HX-22-17</strain>
    </source>
</reference>
<sequence length="122" mass="13774">MKKKAQVNDTPVCQVRMQAIGDAMSVLSGKWKFQILGTLIEGNKLGFMDLLREVRGIGTKMLSKELQDLEMNQLVSRTVMNTKPITVEYSITEHGKTLAPLILELASWGIAYRKSVYSQREE</sequence>
<evidence type="ECO:0000313" key="6">
    <source>
        <dbReference type="Proteomes" id="UP000488299"/>
    </source>
</evidence>
<proteinExistence type="predicted"/>
<dbReference type="Gene3D" id="1.10.10.10">
    <property type="entry name" value="Winged helix-like DNA-binding domain superfamily/Winged helix DNA-binding domain"/>
    <property type="match status" value="1"/>
</dbReference>
<dbReference type="GO" id="GO:0003677">
    <property type="term" value="F:DNA binding"/>
    <property type="evidence" value="ECO:0007669"/>
    <property type="project" value="UniProtKB-KW"/>
</dbReference>
<keyword evidence="1" id="KW-0805">Transcription regulation</keyword>
<name>A0A7J5TTM4_9BACT</name>
<feature type="domain" description="HTH hxlR-type" evidence="4">
    <location>
        <begin position="13"/>
        <end position="117"/>
    </location>
</feature>